<protein>
    <submittedName>
        <fullName evidence="2">Uncharacterized protein</fullName>
    </submittedName>
</protein>
<gene>
    <name evidence="2" type="ORF">PF011_g12488</name>
</gene>
<feature type="compositionally biased region" description="Acidic residues" evidence="1">
    <location>
        <begin position="75"/>
        <end position="92"/>
    </location>
</feature>
<accession>A0A6A3KHP9</accession>
<evidence type="ECO:0000313" key="3">
    <source>
        <dbReference type="Proteomes" id="UP000460718"/>
    </source>
</evidence>
<organism evidence="2 3">
    <name type="scientific">Phytophthora fragariae</name>
    <dbReference type="NCBI Taxonomy" id="53985"/>
    <lineage>
        <taxon>Eukaryota</taxon>
        <taxon>Sar</taxon>
        <taxon>Stramenopiles</taxon>
        <taxon>Oomycota</taxon>
        <taxon>Peronosporomycetes</taxon>
        <taxon>Peronosporales</taxon>
        <taxon>Peronosporaceae</taxon>
        <taxon>Phytophthora</taxon>
    </lineage>
</organism>
<evidence type="ECO:0000256" key="1">
    <source>
        <dbReference type="SAM" id="MobiDB-lite"/>
    </source>
</evidence>
<dbReference type="EMBL" id="QXFW01000729">
    <property type="protein sequence ID" value="KAE9004345.1"/>
    <property type="molecule type" value="Genomic_DNA"/>
</dbReference>
<feature type="compositionally biased region" description="Polar residues" evidence="1">
    <location>
        <begin position="1"/>
        <end position="15"/>
    </location>
</feature>
<feature type="region of interest" description="Disordered" evidence="1">
    <location>
        <begin position="1"/>
        <end position="125"/>
    </location>
</feature>
<comment type="caution">
    <text evidence="2">The sequence shown here is derived from an EMBL/GenBank/DDBJ whole genome shotgun (WGS) entry which is preliminary data.</text>
</comment>
<name>A0A6A3KHP9_9STRA</name>
<reference evidence="2 3" key="1">
    <citation type="submission" date="2018-09" db="EMBL/GenBank/DDBJ databases">
        <title>Genomic investigation of the strawberry pathogen Phytophthora fragariae indicates pathogenicity is determined by transcriptional variation in three key races.</title>
        <authorList>
            <person name="Adams T.M."/>
            <person name="Armitage A.D."/>
            <person name="Sobczyk M.K."/>
            <person name="Bates H.J."/>
            <person name="Dunwell J.M."/>
            <person name="Nellist C.F."/>
            <person name="Harrison R.J."/>
        </authorList>
    </citation>
    <scope>NUCLEOTIDE SEQUENCE [LARGE SCALE GENOMIC DNA]</scope>
    <source>
        <strain evidence="2 3">SCRP245</strain>
    </source>
</reference>
<sequence>MASAGDSTGKSPCSSDSEDFTGAVTRRRTRGARRRQRREENDTNSAIPDENGLGESAPNDESSEGDLGEGSANDESSEEYQYEGESDSDSFSDEVAAPGLSGAGDEGGEDATPLQQDQGMAGDGMIEHPVRFDSLEDARAVLDGLENARFALHNNNSVTKRLCRCAYHIPENWNLQAIPVRNR</sequence>
<dbReference type="Proteomes" id="UP000460718">
    <property type="component" value="Unassembled WGS sequence"/>
</dbReference>
<feature type="compositionally biased region" description="Basic residues" evidence="1">
    <location>
        <begin position="25"/>
        <end position="36"/>
    </location>
</feature>
<proteinExistence type="predicted"/>
<evidence type="ECO:0000313" key="2">
    <source>
        <dbReference type="EMBL" id="KAE9004345.1"/>
    </source>
</evidence>
<dbReference type="AlphaFoldDB" id="A0A6A3KHP9"/>